<dbReference type="PANTHER" id="PTHR46637">
    <property type="entry name" value="TIS1421-TRANSPOSASE PROTEIN A"/>
    <property type="match status" value="1"/>
</dbReference>
<keyword evidence="2" id="KW-0614">Plasmid</keyword>
<dbReference type="KEGG" id="plad:PPGU16_62970"/>
<dbReference type="InterPro" id="IPR025161">
    <property type="entry name" value="IS402-like_dom"/>
</dbReference>
<geneLocation type="plasmid" evidence="2 3">
    <name>PPGU16_p1</name>
</geneLocation>
<dbReference type="EMBL" id="AP023176">
    <property type="protein sequence ID" value="BCF93230.1"/>
    <property type="molecule type" value="Genomic_DNA"/>
</dbReference>
<protein>
    <recommendedName>
        <fullName evidence="1">Insertion element IS402-like domain-containing protein</fullName>
    </recommendedName>
</protein>
<dbReference type="PANTHER" id="PTHR46637:SF1">
    <property type="entry name" value="BLL5188 PROTEIN"/>
    <property type="match status" value="1"/>
</dbReference>
<dbReference type="InterPro" id="IPR052909">
    <property type="entry name" value="Transposase_6_like"/>
</dbReference>
<gene>
    <name evidence="2" type="ORF">PPGU16_62970</name>
</gene>
<dbReference type="Proteomes" id="UP000510888">
    <property type="component" value="Plasmid PPGU16_p1"/>
</dbReference>
<organism evidence="2 3">
    <name type="scientific">Paraburkholderia largidicola</name>
    <dbReference type="NCBI Taxonomy" id="3014751"/>
    <lineage>
        <taxon>Bacteria</taxon>
        <taxon>Pseudomonadati</taxon>
        <taxon>Pseudomonadota</taxon>
        <taxon>Betaproteobacteria</taxon>
        <taxon>Burkholderiales</taxon>
        <taxon>Burkholderiaceae</taxon>
        <taxon>Paraburkholderia</taxon>
    </lineage>
</organism>
<dbReference type="AlphaFoldDB" id="A0A7I8BZ39"/>
<name>A0A7I8BZ39_9BURK</name>
<proteinExistence type="predicted"/>
<accession>A0A7I8BZ39</accession>
<evidence type="ECO:0000259" key="1">
    <source>
        <dbReference type="Pfam" id="PF13340"/>
    </source>
</evidence>
<evidence type="ECO:0000313" key="2">
    <source>
        <dbReference type="EMBL" id="BCF93230.1"/>
    </source>
</evidence>
<reference evidence="2 3" key="1">
    <citation type="journal article" date="2020" name="Genes (Basel)">
        <title>Genomic Comparison of Insect Gut Symbionts from Divergent Burkholderia Subclades.</title>
        <authorList>
            <person name="Takeshita K."/>
            <person name="Kikuchi Y."/>
        </authorList>
    </citation>
    <scope>NUCLEOTIDE SEQUENCE [LARGE SCALE GENOMIC DNA]</scope>
    <source>
        <strain evidence="2 3">PGU16</strain>
        <plasmid evidence="2 3">PPGU16_p1</plasmid>
    </source>
</reference>
<dbReference type="Pfam" id="PF13340">
    <property type="entry name" value="DUF4096"/>
    <property type="match status" value="1"/>
</dbReference>
<evidence type="ECO:0000313" key="3">
    <source>
        <dbReference type="Proteomes" id="UP000510888"/>
    </source>
</evidence>
<sequence length="88" mass="9934">MDPLTDRQWARVSHLFDTSAKAGRPAADPRAALNAILWVVVQGKRWHHLPPGHPASQTCYNKWLTWKKDGTWQKIVDELGSELVLPPA</sequence>
<feature type="domain" description="Insertion element IS402-like" evidence="1">
    <location>
        <begin position="4"/>
        <end position="75"/>
    </location>
</feature>
<keyword evidence="3" id="KW-1185">Reference proteome</keyword>
<dbReference type="RefSeq" id="WP_180726697.1">
    <property type="nucleotide sequence ID" value="NZ_AP023176.1"/>
</dbReference>